<protein>
    <submittedName>
        <fullName evidence="2">DUF1351 domain-containing protein</fullName>
    </submittedName>
</protein>
<dbReference type="EMBL" id="JAAXPN010000001">
    <property type="protein sequence ID" value="NKZ23476.1"/>
    <property type="molecule type" value="Genomic_DNA"/>
</dbReference>
<comment type="caution">
    <text evidence="2">The sequence shown here is derived from an EMBL/GenBank/DDBJ whole genome shotgun (WGS) entry which is preliminary data.</text>
</comment>
<dbReference type="InterPro" id="IPR009785">
    <property type="entry name" value="Prophage_Lj928_Orf309"/>
</dbReference>
<dbReference type="RefSeq" id="WP_168721269.1">
    <property type="nucleotide sequence ID" value="NZ_JAAXPN010000001.1"/>
</dbReference>
<keyword evidence="1" id="KW-0175">Coiled coil</keyword>
<sequence length="299" mass="33498">MTNEVMNIADVQVKFVESEITIENKVQLDSMVNTVVAKYKDLIVTEATLADDKRLKADINRLKNAMEAARKRIKKAYNEPLKVFEAQIKEYTTVIDGVVKNIDDGVKYFEELQHQERLENVKTLIAEMAPNYGVAIEEVEIQDGWLIKTISNKKLVAGIAGTMNDINAQKKALADKIETITKYCAKCDIDPEPFIGTAARFEIMDIMQQIDNAVAAKQAKIEREKAKAEATLVAKKATLQHVGEKLVDAETGTLNHIEQQITFTVQGTPEQINGLAWYLTKNQLKTLSASDRTEIIVED</sequence>
<evidence type="ECO:0000313" key="3">
    <source>
        <dbReference type="Proteomes" id="UP000549765"/>
    </source>
</evidence>
<gene>
    <name evidence="2" type="ORF">HF964_01455</name>
</gene>
<dbReference type="AlphaFoldDB" id="A0A7X6N0I7"/>
<feature type="coiled-coil region" evidence="1">
    <location>
        <begin position="52"/>
        <end position="79"/>
    </location>
</feature>
<reference evidence="2 3" key="1">
    <citation type="submission" date="2020-04" db="EMBL/GenBank/DDBJ databases">
        <title>MicrobeNet Type strains.</title>
        <authorList>
            <person name="Nicholson A.C."/>
        </authorList>
    </citation>
    <scope>NUCLEOTIDE SEQUENCE [LARGE SCALE GENOMIC DNA]</scope>
    <source>
        <strain evidence="2 3">CCUG 61472</strain>
    </source>
</reference>
<evidence type="ECO:0000313" key="2">
    <source>
        <dbReference type="EMBL" id="NKZ23476.1"/>
    </source>
</evidence>
<name>A0A7X6N0I7_9LACO</name>
<proteinExistence type="predicted"/>
<dbReference type="Proteomes" id="UP000549765">
    <property type="component" value="Unassembled WGS sequence"/>
</dbReference>
<keyword evidence="3" id="KW-1185">Reference proteome</keyword>
<accession>A0A7X6N0I7</accession>
<organism evidence="2 3">
    <name type="scientific">Periweissella fabalis</name>
    <dbReference type="NCBI Taxonomy" id="1070421"/>
    <lineage>
        <taxon>Bacteria</taxon>
        <taxon>Bacillati</taxon>
        <taxon>Bacillota</taxon>
        <taxon>Bacilli</taxon>
        <taxon>Lactobacillales</taxon>
        <taxon>Lactobacillaceae</taxon>
        <taxon>Periweissella</taxon>
    </lineage>
</organism>
<dbReference type="Pfam" id="PF07083">
    <property type="entry name" value="DUF1351"/>
    <property type="match status" value="1"/>
</dbReference>
<evidence type="ECO:0000256" key="1">
    <source>
        <dbReference type="SAM" id="Coils"/>
    </source>
</evidence>